<feature type="transmembrane region" description="Helical" evidence="2">
    <location>
        <begin position="101"/>
        <end position="124"/>
    </location>
</feature>
<keyword evidence="2" id="KW-0472">Membrane</keyword>
<dbReference type="KEGG" id="ota:OT_ostta12g00620"/>
<feature type="transmembrane region" description="Helical" evidence="2">
    <location>
        <begin position="351"/>
        <end position="372"/>
    </location>
</feature>
<sequence>MADAFATRVDDAMAGDATRERANASDDDGSDDGRSTHSRQLSAASTLERADYTQYRLDANAAFERFEEPGPLDGDLEFEKLGSARAAVLNLVASFRVFSKFLITAESVIVAAISVASALFFILYEVRGRRMAVNLSWTFVSFAIIYPLTGSLDAAFRRREEALKQLAVFKTSVLSFYQGHRDWDWGDNGRKNLPEKHVEEVRWLAVALVCDVRNFLSAPEVTRLVHLNTKRGRVAWSKGRKLQWAIAKRVRELFQKMSLTTEVLKYAGMPGNESARLRQFTKEGHNAWENMCFLKTYRTPMATRAFARVYILIHPIFWGPYYAQLVSDILHDEAAGYDPADQFDVPSYTRYWVIFYACCMSVITSLAMLGLFNVRYSLEDPFATKERNSNSGQAGYESRYIRGVDQVLIDRELRDLVNDLCLEFDHRHESSVGGPPNAIYPLKKRSQLQNITVTEDLVTPSLAERQCSKGRAPDLDRIHSIYVPQ</sequence>
<name>A0A090M6H2_OSTTA</name>
<evidence type="ECO:0000256" key="2">
    <source>
        <dbReference type="SAM" id="Phobius"/>
    </source>
</evidence>
<dbReference type="EMBL" id="CAID01000012">
    <property type="protein sequence ID" value="CEF99796.1"/>
    <property type="molecule type" value="Genomic_DNA"/>
</dbReference>
<keyword evidence="2" id="KW-1133">Transmembrane helix</keyword>
<dbReference type="PANTHER" id="PTHR36970:SF1">
    <property type="entry name" value="BESTROPHIN HOMOLOG"/>
    <property type="match status" value="1"/>
</dbReference>
<comment type="caution">
    <text evidence="3">The sequence shown here is derived from an EMBL/GenBank/DDBJ whole genome shotgun (WGS) entry which is preliminary data.</text>
</comment>
<dbReference type="GeneID" id="9836269"/>
<gene>
    <name evidence="3" type="ORF">OT_ostta12g00620</name>
</gene>
<accession>A0A090M6H2</accession>
<feature type="region of interest" description="Disordered" evidence="1">
    <location>
        <begin position="1"/>
        <end position="43"/>
    </location>
</feature>
<keyword evidence="2" id="KW-0812">Transmembrane</keyword>
<evidence type="ECO:0000313" key="4">
    <source>
        <dbReference type="Proteomes" id="UP000009170"/>
    </source>
</evidence>
<evidence type="ECO:0000313" key="3">
    <source>
        <dbReference type="EMBL" id="CEF99796.1"/>
    </source>
</evidence>
<protein>
    <submittedName>
        <fullName evidence="3">Unnamed product</fullName>
    </submittedName>
</protein>
<reference evidence="3 4" key="2">
    <citation type="journal article" date="2014" name="BMC Genomics">
        <title>An improved genome of the model marine alga Ostreococcus tauri unfolds by assessing Illumina de novo assemblies.</title>
        <authorList>
            <person name="Blanc-Mathieu R."/>
            <person name="Verhelst B."/>
            <person name="Derelle E."/>
            <person name="Rombauts S."/>
            <person name="Bouget F.Y."/>
            <person name="Carre I."/>
            <person name="Chateau A."/>
            <person name="Eyre-Walker A."/>
            <person name="Grimsley N."/>
            <person name="Moreau H."/>
            <person name="Piegu B."/>
            <person name="Rivals E."/>
            <person name="Schackwitz W."/>
            <person name="Van de Peer Y."/>
            <person name="Piganeau G."/>
        </authorList>
    </citation>
    <scope>NUCLEOTIDE SEQUENCE [LARGE SCALE GENOMIC DNA]</scope>
    <source>
        <strain evidence="4">OTTH 0595 / CCAP 157/2 / RCC745</strain>
    </source>
</reference>
<evidence type="ECO:0000256" key="1">
    <source>
        <dbReference type="SAM" id="MobiDB-lite"/>
    </source>
</evidence>
<proteinExistence type="predicted"/>
<dbReference type="PANTHER" id="PTHR36970">
    <property type="entry name" value="UNNAMED PRODUCT"/>
    <property type="match status" value="1"/>
</dbReference>
<keyword evidence="4" id="KW-1185">Reference proteome</keyword>
<feature type="transmembrane region" description="Helical" evidence="2">
    <location>
        <begin position="305"/>
        <end position="323"/>
    </location>
</feature>
<dbReference type="AlphaFoldDB" id="A0A090M6H2"/>
<dbReference type="Proteomes" id="UP000009170">
    <property type="component" value="Unassembled WGS sequence"/>
</dbReference>
<dbReference type="RefSeq" id="XP_022840042.1">
    <property type="nucleotide sequence ID" value="XM_022982816.1"/>
</dbReference>
<feature type="transmembrane region" description="Helical" evidence="2">
    <location>
        <begin position="136"/>
        <end position="156"/>
    </location>
</feature>
<reference evidence="4" key="1">
    <citation type="journal article" date="2006" name="Proc. Natl. Acad. Sci. U.S.A.">
        <title>Genome analysis of the smallest free-living eukaryote Ostreococcus tauri unveils many unique features.</title>
        <authorList>
            <person name="Derelle E."/>
            <person name="Ferraz C."/>
            <person name="Rombauts S."/>
            <person name="Rouze P."/>
            <person name="Worden A.Z."/>
            <person name="Robbens S."/>
            <person name="Partensky F."/>
            <person name="Degroeve S."/>
            <person name="Echeynie S."/>
            <person name="Cooke R."/>
            <person name="Saeys Y."/>
            <person name="Wuyts J."/>
            <person name="Jabbari K."/>
            <person name="Bowler C."/>
            <person name="Panaud O."/>
            <person name="Piegu B."/>
            <person name="Ball S.G."/>
            <person name="Ral J.-P."/>
            <person name="Bouget F.-Y."/>
            <person name="Piganeau G."/>
            <person name="De Baets B."/>
            <person name="Picard A."/>
            <person name="Delseny M."/>
            <person name="Demaille J."/>
            <person name="Van de Peer Y."/>
            <person name="Moreau H."/>
        </authorList>
    </citation>
    <scope>NUCLEOTIDE SEQUENCE [LARGE SCALE GENOMIC DNA]</scope>
    <source>
        <strain evidence="4">OTTH 0595 / CCAP 157/2 / RCC745</strain>
    </source>
</reference>
<dbReference type="InParanoid" id="A0A090M6H2"/>
<dbReference type="STRING" id="70448.A0A090M6H2"/>
<organism evidence="3 4">
    <name type="scientific">Ostreococcus tauri</name>
    <name type="common">Marine green alga</name>
    <dbReference type="NCBI Taxonomy" id="70448"/>
    <lineage>
        <taxon>Eukaryota</taxon>
        <taxon>Viridiplantae</taxon>
        <taxon>Chlorophyta</taxon>
        <taxon>Mamiellophyceae</taxon>
        <taxon>Mamiellales</taxon>
        <taxon>Bathycoccaceae</taxon>
        <taxon>Ostreococcus</taxon>
    </lineage>
</organism>
<dbReference type="OrthoDB" id="536576at2759"/>